<reference evidence="1 2" key="1">
    <citation type="journal article" date="2019" name="Commun. Biol.">
        <title>The bagworm genome reveals a unique fibroin gene that provides high tensile strength.</title>
        <authorList>
            <person name="Kono N."/>
            <person name="Nakamura H."/>
            <person name="Ohtoshi R."/>
            <person name="Tomita M."/>
            <person name="Numata K."/>
            <person name="Arakawa K."/>
        </authorList>
    </citation>
    <scope>NUCLEOTIDE SEQUENCE [LARGE SCALE GENOMIC DNA]</scope>
</reference>
<gene>
    <name evidence="1" type="ORF">EVAR_58261_1</name>
</gene>
<comment type="caution">
    <text evidence="1">The sequence shown here is derived from an EMBL/GenBank/DDBJ whole genome shotgun (WGS) entry which is preliminary data.</text>
</comment>
<sequence length="279" mass="31604">MHSKRTLGIRVSSCASNTTTRGITPPAIPSRICGVRLGLDITTIMSILQVVRSAEVSDLVAKFRKAKHGVDRIRIILDNQDLINRELPRDVSELIRAKNAALQRADKYNMCKNRSHVRALQHTAWNMLGGWKRRFVAVSLPPKDDLDPITHDEVSKHIKGLKLKKAPGDQLALFSDDTALYLRSNSIWRIDVNPNKSASIYFDYSTQLRTISKFMKDASERFFDIASSHTNLLLVSDVSYEPPPPHNFCRRPRNVLLDPPNDLTIEVEKLIKLNKMAID</sequence>
<keyword evidence="2" id="KW-1185">Reference proteome</keyword>
<protein>
    <submittedName>
        <fullName evidence="1">Uncharacterized protein</fullName>
    </submittedName>
</protein>
<proteinExistence type="predicted"/>
<dbReference type="AlphaFoldDB" id="A0A4C1ZGS8"/>
<evidence type="ECO:0000313" key="2">
    <source>
        <dbReference type="Proteomes" id="UP000299102"/>
    </source>
</evidence>
<name>A0A4C1ZGS8_EUMVA</name>
<evidence type="ECO:0000313" key="1">
    <source>
        <dbReference type="EMBL" id="GBP86314.1"/>
    </source>
</evidence>
<organism evidence="1 2">
    <name type="scientific">Eumeta variegata</name>
    <name type="common">Bagworm moth</name>
    <name type="synonym">Eumeta japonica</name>
    <dbReference type="NCBI Taxonomy" id="151549"/>
    <lineage>
        <taxon>Eukaryota</taxon>
        <taxon>Metazoa</taxon>
        <taxon>Ecdysozoa</taxon>
        <taxon>Arthropoda</taxon>
        <taxon>Hexapoda</taxon>
        <taxon>Insecta</taxon>
        <taxon>Pterygota</taxon>
        <taxon>Neoptera</taxon>
        <taxon>Endopterygota</taxon>
        <taxon>Lepidoptera</taxon>
        <taxon>Glossata</taxon>
        <taxon>Ditrysia</taxon>
        <taxon>Tineoidea</taxon>
        <taxon>Psychidae</taxon>
        <taxon>Oiketicinae</taxon>
        <taxon>Eumeta</taxon>
    </lineage>
</organism>
<accession>A0A4C1ZGS8</accession>
<dbReference type="EMBL" id="BGZK01001786">
    <property type="protein sequence ID" value="GBP86314.1"/>
    <property type="molecule type" value="Genomic_DNA"/>
</dbReference>
<dbReference type="OrthoDB" id="6627393at2759"/>
<dbReference type="Proteomes" id="UP000299102">
    <property type="component" value="Unassembled WGS sequence"/>
</dbReference>